<evidence type="ECO:0000256" key="4">
    <source>
        <dbReference type="PIRSR" id="PIRSR036894-2"/>
    </source>
</evidence>
<dbReference type="PANTHER" id="PTHR42742:SF3">
    <property type="entry name" value="FRUCTOKINASE"/>
    <property type="match status" value="1"/>
</dbReference>
<dbReference type="CDD" id="cd07010">
    <property type="entry name" value="cupin_PMI_type_I_N_bac"/>
    <property type="match status" value="1"/>
</dbReference>
<dbReference type="EMBL" id="JAESIY010000003">
    <property type="protein sequence ID" value="MBL3655939.1"/>
    <property type="molecule type" value="Genomic_DNA"/>
</dbReference>
<evidence type="ECO:0000259" key="5">
    <source>
        <dbReference type="Pfam" id="PF20511"/>
    </source>
</evidence>
<dbReference type="Pfam" id="PF20511">
    <property type="entry name" value="PMI_typeI_cat"/>
    <property type="match status" value="1"/>
</dbReference>
<dbReference type="GO" id="GO:0004476">
    <property type="term" value="F:mannose-6-phosphate isomerase activity"/>
    <property type="evidence" value="ECO:0007669"/>
    <property type="project" value="InterPro"/>
</dbReference>
<dbReference type="Gene3D" id="2.60.120.10">
    <property type="entry name" value="Jelly Rolls"/>
    <property type="match status" value="2"/>
</dbReference>
<name>A0A937F7X9_9BACT</name>
<comment type="cofactor">
    <cofactor evidence="3">
        <name>Zn(2+)</name>
        <dbReference type="ChEBI" id="CHEBI:29105"/>
    </cofactor>
    <text evidence="3">Binds 1 zinc ion per subunit.</text>
</comment>
<reference evidence="6" key="1">
    <citation type="submission" date="2021-01" db="EMBL/GenBank/DDBJ databases">
        <title>Fulvivirga kasyanovii gen. nov., sp nov., a novel member of the phylum Bacteroidetes isolated from seawater in a mussel farm.</title>
        <authorList>
            <person name="Zhao L.-H."/>
            <person name="Wang Z.-J."/>
        </authorList>
    </citation>
    <scope>NUCLEOTIDE SEQUENCE</scope>
    <source>
        <strain evidence="6">2943</strain>
    </source>
</reference>
<dbReference type="Proteomes" id="UP000659388">
    <property type="component" value="Unassembled WGS sequence"/>
</dbReference>
<dbReference type="InterPro" id="IPR011051">
    <property type="entry name" value="RmlC_Cupin_sf"/>
</dbReference>
<feature type="domain" description="Phosphomannose isomerase type I catalytic" evidence="5">
    <location>
        <begin position="8"/>
        <end position="118"/>
    </location>
</feature>
<protein>
    <submittedName>
        <fullName evidence="6">Class I mannose-6-phosphate isomerase</fullName>
    </submittedName>
</protein>
<keyword evidence="1 3" id="KW-0479">Metal-binding</keyword>
<dbReference type="InterPro" id="IPR046457">
    <property type="entry name" value="PMI_typeI_cat"/>
</dbReference>
<dbReference type="InterPro" id="IPR014710">
    <property type="entry name" value="RmlC-like_jellyroll"/>
</dbReference>
<proteinExistence type="predicted"/>
<feature type="binding site" evidence="3">
    <location>
        <position position="181"/>
    </location>
    <ligand>
        <name>Zn(2+)</name>
        <dbReference type="ChEBI" id="CHEBI:29105"/>
    </ligand>
</feature>
<dbReference type="GO" id="GO:0008270">
    <property type="term" value="F:zinc ion binding"/>
    <property type="evidence" value="ECO:0007669"/>
    <property type="project" value="InterPro"/>
</dbReference>
<keyword evidence="6" id="KW-0413">Isomerase</keyword>
<evidence type="ECO:0000256" key="2">
    <source>
        <dbReference type="ARBA" id="ARBA00022833"/>
    </source>
</evidence>
<dbReference type="RefSeq" id="WP_202243610.1">
    <property type="nucleotide sequence ID" value="NZ_JAESIY010000003.1"/>
</dbReference>
<evidence type="ECO:0000313" key="7">
    <source>
        <dbReference type="Proteomes" id="UP000659388"/>
    </source>
</evidence>
<dbReference type="GO" id="GO:0005975">
    <property type="term" value="P:carbohydrate metabolic process"/>
    <property type="evidence" value="ECO:0007669"/>
    <property type="project" value="InterPro"/>
</dbReference>
<dbReference type="PANTHER" id="PTHR42742">
    <property type="entry name" value="TRANSCRIPTIONAL REPRESSOR MPRA"/>
    <property type="match status" value="1"/>
</dbReference>
<organism evidence="6 7">
    <name type="scientific">Fulvivirga sediminis</name>
    <dbReference type="NCBI Taxonomy" id="2803949"/>
    <lineage>
        <taxon>Bacteria</taxon>
        <taxon>Pseudomonadati</taxon>
        <taxon>Bacteroidota</taxon>
        <taxon>Cytophagia</taxon>
        <taxon>Cytophagales</taxon>
        <taxon>Fulvivirgaceae</taxon>
        <taxon>Fulvivirga</taxon>
    </lineage>
</organism>
<dbReference type="SUPFAM" id="SSF51182">
    <property type="entry name" value="RmlC-like cupins"/>
    <property type="match status" value="1"/>
</dbReference>
<keyword evidence="7" id="KW-1185">Reference proteome</keyword>
<feature type="binding site" evidence="3">
    <location>
        <position position="106"/>
    </location>
    <ligand>
        <name>Zn(2+)</name>
        <dbReference type="ChEBI" id="CHEBI:29105"/>
    </ligand>
</feature>
<keyword evidence="2 3" id="KW-0862">Zinc</keyword>
<evidence type="ECO:0000256" key="3">
    <source>
        <dbReference type="PIRSR" id="PIRSR036894-1"/>
    </source>
</evidence>
<dbReference type="AlphaFoldDB" id="A0A937F7X9"/>
<dbReference type="InterPro" id="IPR051804">
    <property type="entry name" value="Carb_Metab_Reg_Kinase/Isom"/>
</dbReference>
<evidence type="ECO:0000256" key="1">
    <source>
        <dbReference type="ARBA" id="ARBA00022723"/>
    </source>
</evidence>
<accession>A0A937F7X9</accession>
<sequence>MSEQLYPFKFKTIFKDKIWGGTKIKDVLHKDYSPLPNCGETWELSGVEGNVSFVANGPLEGEPLTTLIANYKDKLLGKKVYETYGGQFPLLIKFIDANEDLSIQVHPDDKLAKERHNSFGKTEMWYIIQADEDATLITGFNQEVDKESYLEHFNSGKLTDILNKEKVAEDDVFFIPAGRVHTIGKGIMLAEIQQSSDVTYRIYDFDRTDDKGNKRELHVEEAVDAIDYKFYDEYKSNKPIELNKSSAIVECPFFETNRMVIDSEMKKDYSSIDSFVILVFLEGETTITSGDFKMQAKLGDVVLIPAEMDELILTPSGKSKVLETYIPNY</sequence>
<dbReference type="InterPro" id="IPR014628">
    <property type="entry name" value="Man6P_isomerase_Firm_short"/>
</dbReference>
<comment type="caution">
    <text evidence="6">The sequence shown here is derived from an EMBL/GenBank/DDBJ whole genome shotgun (WGS) entry which is preliminary data.</text>
</comment>
<dbReference type="PIRSF" id="PIRSF036894">
    <property type="entry name" value="PMI_Firm_short"/>
    <property type="match status" value="1"/>
</dbReference>
<evidence type="ECO:0000313" key="6">
    <source>
        <dbReference type="EMBL" id="MBL3655939.1"/>
    </source>
</evidence>
<feature type="active site" evidence="4">
    <location>
        <position position="201"/>
    </location>
</feature>
<feature type="binding site" evidence="3">
    <location>
        <position position="123"/>
    </location>
    <ligand>
        <name>Zn(2+)</name>
        <dbReference type="ChEBI" id="CHEBI:29105"/>
    </ligand>
</feature>
<gene>
    <name evidence="6" type="ORF">JL102_07340</name>
</gene>